<dbReference type="Pfam" id="PF05162">
    <property type="entry name" value="Ribosomal_L41"/>
    <property type="match status" value="1"/>
</dbReference>
<keyword evidence="2 4" id="KW-0687">Ribonucleoprotein</keyword>
<evidence type="ECO:0000313" key="6">
    <source>
        <dbReference type="EMBL" id="KAH0933988.1"/>
    </source>
</evidence>
<keyword evidence="1 4" id="KW-0689">Ribosomal protein</keyword>
<dbReference type="Proteomes" id="UP000824890">
    <property type="component" value="Unassembled WGS sequence"/>
</dbReference>
<gene>
    <name evidence="6" type="ORF">HID58_011105</name>
</gene>
<comment type="subunit">
    <text evidence="4">Component of the large ribosomal subunit.</text>
</comment>
<dbReference type="InterPro" id="IPR007836">
    <property type="entry name" value="Ribosomal_eS32"/>
</dbReference>
<keyword evidence="7" id="KW-1185">Reference proteome</keyword>
<feature type="region of interest" description="Disordered" evidence="5">
    <location>
        <begin position="53"/>
        <end position="91"/>
    </location>
</feature>
<evidence type="ECO:0000256" key="3">
    <source>
        <dbReference type="ARBA" id="ARBA00043969"/>
    </source>
</evidence>
<organism evidence="6 7">
    <name type="scientific">Brassica napus</name>
    <name type="common">Rape</name>
    <dbReference type="NCBI Taxonomy" id="3708"/>
    <lineage>
        <taxon>Eukaryota</taxon>
        <taxon>Viridiplantae</taxon>
        <taxon>Streptophyta</taxon>
        <taxon>Embryophyta</taxon>
        <taxon>Tracheophyta</taxon>
        <taxon>Spermatophyta</taxon>
        <taxon>Magnoliopsida</taxon>
        <taxon>eudicotyledons</taxon>
        <taxon>Gunneridae</taxon>
        <taxon>Pentapetalae</taxon>
        <taxon>rosids</taxon>
        <taxon>malvids</taxon>
        <taxon>Brassicales</taxon>
        <taxon>Brassicaceae</taxon>
        <taxon>Brassiceae</taxon>
        <taxon>Brassica</taxon>
    </lineage>
</organism>
<reference evidence="6 7" key="1">
    <citation type="submission" date="2021-05" db="EMBL/GenBank/DDBJ databases">
        <title>Genome Assembly of Synthetic Allotetraploid Brassica napus Reveals Homoeologous Exchanges between Subgenomes.</title>
        <authorList>
            <person name="Davis J.T."/>
        </authorList>
    </citation>
    <scope>NUCLEOTIDE SEQUENCE [LARGE SCALE GENOMIC DNA]</scope>
    <source>
        <strain evidence="7">cv. Da-Ae</strain>
        <tissue evidence="6">Seedling</tissue>
    </source>
</reference>
<protein>
    <recommendedName>
        <fullName evidence="4">60S ribosomal protein L41</fullName>
    </recommendedName>
</protein>
<accession>A0ABQ8DXA5</accession>
<proteinExistence type="inferred from homology"/>
<dbReference type="EMBL" id="JAGKQM010000003">
    <property type="protein sequence ID" value="KAH0933988.1"/>
    <property type="molecule type" value="Genomic_DNA"/>
</dbReference>
<feature type="compositionally biased region" description="Basic residues" evidence="5">
    <location>
        <begin position="69"/>
        <end position="91"/>
    </location>
</feature>
<evidence type="ECO:0000256" key="2">
    <source>
        <dbReference type="ARBA" id="ARBA00023274"/>
    </source>
</evidence>
<sequence length="91" mass="10998">MKITLLAWCLESWEYSQFSPFKHEPWTKNLQTDHQNLSSYSAAFLICLDLKPHPEEGKGESSEATSMRAKWKKKRMRRLKRKRRKMRQRSK</sequence>
<evidence type="ECO:0000256" key="4">
    <source>
        <dbReference type="RuleBase" id="RU368055"/>
    </source>
</evidence>
<comment type="caution">
    <text evidence="6">The sequence shown here is derived from an EMBL/GenBank/DDBJ whole genome shotgun (WGS) entry which is preliminary data.</text>
</comment>
<name>A0ABQ8DXA5_BRANA</name>
<evidence type="ECO:0000256" key="1">
    <source>
        <dbReference type="ARBA" id="ARBA00022980"/>
    </source>
</evidence>
<evidence type="ECO:0000313" key="7">
    <source>
        <dbReference type="Proteomes" id="UP000824890"/>
    </source>
</evidence>
<evidence type="ECO:0000256" key="5">
    <source>
        <dbReference type="SAM" id="MobiDB-lite"/>
    </source>
</evidence>
<comment type="similarity">
    <text evidence="3 4">Belongs to the eukaryotic ribosomal protein eS32 family.</text>
</comment>